<proteinExistence type="predicted"/>
<name>A0A9Q1GWB8_9CARY</name>
<dbReference type="SMART" id="SM00432">
    <property type="entry name" value="MADS"/>
    <property type="match status" value="1"/>
</dbReference>
<gene>
    <name evidence="7" type="ORF">Cgig2_018054</name>
</gene>
<dbReference type="InterPro" id="IPR036879">
    <property type="entry name" value="TF_MADSbox_sf"/>
</dbReference>
<dbReference type="GO" id="GO:0000981">
    <property type="term" value="F:DNA-binding transcription factor activity, RNA polymerase II-specific"/>
    <property type="evidence" value="ECO:0007669"/>
    <property type="project" value="InterPro"/>
</dbReference>
<dbReference type="PRINTS" id="PR00404">
    <property type="entry name" value="MADSDOMAIN"/>
</dbReference>
<comment type="caution">
    <text evidence="7">The sequence shown here is derived from an EMBL/GenBank/DDBJ whole genome shotgun (WGS) entry which is preliminary data.</text>
</comment>
<dbReference type="EMBL" id="JAKOGI010001265">
    <property type="protein sequence ID" value="KAJ8426586.1"/>
    <property type="molecule type" value="Genomic_DNA"/>
</dbReference>
<evidence type="ECO:0000313" key="8">
    <source>
        <dbReference type="Proteomes" id="UP001153076"/>
    </source>
</evidence>
<keyword evidence="2" id="KW-0805">Transcription regulation</keyword>
<keyword evidence="4" id="KW-0804">Transcription</keyword>
<evidence type="ECO:0000256" key="4">
    <source>
        <dbReference type="ARBA" id="ARBA00023163"/>
    </source>
</evidence>
<sequence>MGIMWAARNAFMAAQGRRPHDTLVFLVCWLAMLCLWGTAGRTGELAAPSPALYSAYRQAWVLASLTTKNLPRNTSSLGGGKRRISIHRSQTPKGFRATMTRSKVKLELIANESARKTTFRKRKKGLLKKMEELTTLCGVDACAILSSPFEPNPEVWPSPAGARKVLSRFMSLPEEVQSKRMLNQEAYLRERVRKTTELLEKLRKENHERELTNLMYDILNGDQSLEGLDMKDAMDLCMVIDKTMYAILRRIDYLKRMENSHGEGPSDGPGCSADASA</sequence>
<evidence type="ECO:0000256" key="2">
    <source>
        <dbReference type="ARBA" id="ARBA00023015"/>
    </source>
</evidence>
<evidence type="ECO:0000259" key="6">
    <source>
        <dbReference type="PROSITE" id="PS50066"/>
    </source>
</evidence>
<dbReference type="InterPro" id="IPR033897">
    <property type="entry name" value="SRF-like_MADS-box"/>
</dbReference>
<dbReference type="Gene3D" id="3.40.1810.10">
    <property type="entry name" value="Transcription factor, MADS-box"/>
    <property type="match status" value="1"/>
</dbReference>
<organism evidence="7 8">
    <name type="scientific">Carnegiea gigantea</name>
    <dbReference type="NCBI Taxonomy" id="171969"/>
    <lineage>
        <taxon>Eukaryota</taxon>
        <taxon>Viridiplantae</taxon>
        <taxon>Streptophyta</taxon>
        <taxon>Embryophyta</taxon>
        <taxon>Tracheophyta</taxon>
        <taxon>Spermatophyta</taxon>
        <taxon>Magnoliopsida</taxon>
        <taxon>eudicotyledons</taxon>
        <taxon>Gunneridae</taxon>
        <taxon>Pentapetalae</taxon>
        <taxon>Caryophyllales</taxon>
        <taxon>Cactineae</taxon>
        <taxon>Cactaceae</taxon>
        <taxon>Cactoideae</taxon>
        <taxon>Echinocereeae</taxon>
        <taxon>Carnegiea</taxon>
    </lineage>
</organism>
<dbReference type="GO" id="GO:0005634">
    <property type="term" value="C:nucleus"/>
    <property type="evidence" value="ECO:0007669"/>
    <property type="project" value="UniProtKB-SubCell"/>
</dbReference>
<dbReference type="PANTHER" id="PTHR11945:SF387">
    <property type="entry name" value="AGAMOUS-LIKE MADS-BOX PROTEIN AGL80"/>
    <property type="match status" value="1"/>
</dbReference>
<comment type="subcellular location">
    <subcellularLocation>
        <location evidence="1">Nucleus</location>
    </subcellularLocation>
</comment>
<keyword evidence="5" id="KW-0539">Nucleus</keyword>
<reference evidence="7" key="1">
    <citation type="submission" date="2022-04" db="EMBL/GenBank/DDBJ databases">
        <title>Carnegiea gigantea Genome sequencing and assembly v2.</title>
        <authorList>
            <person name="Copetti D."/>
            <person name="Sanderson M.J."/>
            <person name="Burquez A."/>
            <person name="Wojciechowski M.F."/>
        </authorList>
    </citation>
    <scope>NUCLEOTIDE SEQUENCE</scope>
    <source>
        <strain evidence="7">SGP5-SGP5p</strain>
        <tissue evidence="7">Aerial part</tissue>
    </source>
</reference>
<evidence type="ECO:0000256" key="3">
    <source>
        <dbReference type="ARBA" id="ARBA00023125"/>
    </source>
</evidence>
<dbReference type="GO" id="GO:0046983">
    <property type="term" value="F:protein dimerization activity"/>
    <property type="evidence" value="ECO:0007669"/>
    <property type="project" value="InterPro"/>
</dbReference>
<dbReference type="PROSITE" id="PS50066">
    <property type="entry name" value="MADS_BOX_2"/>
    <property type="match status" value="1"/>
</dbReference>
<keyword evidence="8" id="KW-1185">Reference proteome</keyword>
<feature type="domain" description="MADS-box" evidence="6">
    <location>
        <begin position="99"/>
        <end position="147"/>
    </location>
</feature>
<evidence type="ECO:0000256" key="5">
    <source>
        <dbReference type="ARBA" id="ARBA00023242"/>
    </source>
</evidence>
<dbReference type="Pfam" id="PF00319">
    <property type="entry name" value="SRF-TF"/>
    <property type="match status" value="1"/>
</dbReference>
<evidence type="ECO:0000313" key="7">
    <source>
        <dbReference type="EMBL" id="KAJ8426586.1"/>
    </source>
</evidence>
<dbReference type="GO" id="GO:0000978">
    <property type="term" value="F:RNA polymerase II cis-regulatory region sequence-specific DNA binding"/>
    <property type="evidence" value="ECO:0007669"/>
    <property type="project" value="TreeGrafter"/>
</dbReference>
<evidence type="ECO:0000256" key="1">
    <source>
        <dbReference type="ARBA" id="ARBA00004123"/>
    </source>
</evidence>
<dbReference type="Proteomes" id="UP001153076">
    <property type="component" value="Unassembled WGS sequence"/>
</dbReference>
<keyword evidence="3" id="KW-0238">DNA-binding</keyword>
<dbReference type="InterPro" id="IPR002100">
    <property type="entry name" value="TF_MADSbox"/>
</dbReference>
<dbReference type="PANTHER" id="PTHR11945">
    <property type="entry name" value="MADS BOX PROTEIN"/>
    <property type="match status" value="1"/>
</dbReference>
<dbReference type="CDD" id="cd00266">
    <property type="entry name" value="MADS_SRF_like"/>
    <property type="match status" value="1"/>
</dbReference>
<dbReference type="OrthoDB" id="1692623at2759"/>
<dbReference type="AlphaFoldDB" id="A0A9Q1GWB8"/>
<accession>A0A9Q1GWB8</accession>
<dbReference type="GO" id="GO:0045944">
    <property type="term" value="P:positive regulation of transcription by RNA polymerase II"/>
    <property type="evidence" value="ECO:0007669"/>
    <property type="project" value="InterPro"/>
</dbReference>
<protein>
    <recommendedName>
        <fullName evidence="6">MADS-box domain-containing protein</fullName>
    </recommendedName>
</protein>
<dbReference type="FunFam" id="3.40.1810.10:FF:000018">
    <property type="entry name" value="agamous-like MADS-box protein AGL80"/>
    <property type="match status" value="1"/>
</dbReference>
<dbReference type="SUPFAM" id="SSF55455">
    <property type="entry name" value="SRF-like"/>
    <property type="match status" value="1"/>
</dbReference>